<reference evidence="15 16" key="1">
    <citation type="submission" date="2016-11" db="EMBL/GenBank/DDBJ databases">
        <authorList>
            <person name="Jaros S."/>
            <person name="Januszkiewicz K."/>
            <person name="Wedrychowicz H."/>
        </authorList>
    </citation>
    <scope>NUCLEOTIDE SEQUENCE [LARGE SCALE GENOMIC DNA]</scope>
    <source>
        <strain evidence="15 16">DSM 16917</strain>
    </source>
</reference>
<dbReference type="GO" id="GO:0005737">
    <property type="term" value="C:cytoplasm"/>
    <property type="evidence" value="ECO:0007669"/>
    <property type="project" value="UniProtKB-SubCell"/>
</dbReference>
<evidence type="ECO:0000256" key="13">
    <source>
        <dbReference type="RuleBase" id="RU004505"/>
    </source>
</evidence>
<evidence type="ECO:0000313" key="15">
    <source>
        <dbReference type="EMBL" id="SHG86419.1"/>
    </source>
</evidence>
<dbReference type="PROSITE" id="PS00595">
    <property type="entry name" value="AA_TRANSFER_CLASS_5"/>
    <property type="match status" value="1"/>
</dbReference>
<evidence type="ECO:0000256" key="9">
    <source>
        <dbReference type="ARBA" id="ARBA00023299"/>
    </source>
</evidence>
<dbReference type="OrthoDB" id="9809412at2"/>
<comment type="pathway">
    <text evidence="2 12 13">Amino-acid biosynthesis; L-serine biosynthesis; L-serine from 3-phospho-D-glycerate: step 2/3.</text>
</comment>
<evidence type="ECO:0000256" key="7">
    <source>
        <dbReference type="ARBA" id="ARBA00022898"/>
    </source>
</evidence>
<dbReference type="InterPro" id="IPR022278">
    <property type="entry name" value="Pser_aminoTfrase"/>
</dbReference>
<evidence type="ECO:0000256" key="5">
    <source>
        <dbReference type="ARBA" id="ARBA00022605"/>
    </source>
</evidence>
<name>A0A1M5NB56_9GAMM</name>
<dbReference type="SUPFAM" id="SSF53383">
    <property type="entry name" value="PLP-dependent transferases"/>
    <property type="match status" value="1"/>
</dbReference>
<feature type="binding site" evidence="12">
    <location>
        <position position="166"/>
    </location>
    <ligand>
        <name>pyridoxal 5'-phosphate</name>
        <dbReference type="ChEBI" id="CHEBI:597326"/>
    </ligand>
</feature>
<evidence type="ECO:0000259" key="14">
    <source>
        <dbReference type="Pfam" id="PF00266"/>
    </source>
</evidence>
<dbReference type="FunFam" id="3.90.1150.10:FF:000006">
    <property type="entry name" value="Phosphoserine aminotransferase"/>
    <property type="match status" value="1"/>
</dbReference>
<dbReference type="AlphaFoldDB" id="A0A1M5NB56"/>
<dbReference type="InterPro" id="IPR020578">
    <property type="entry name" value="Aminotrans_V_PyrdxlP_BS"/>
</dbReference>
<feature type="domain" description="Aminotransferase class V" evidence="14">
    <location>
        <begin position="3"/>
        <end position="342"/>
    </location>
</feature>
<dbReference type="NCBIfam" id="TIGR01364">
    <property type="entry name" value="serC_1"/>
    <property type="match status" value="1"/>
</dbReference>
<evidence type="ECO:0000256" key="10">
    <source>
        <dbReference type="ARBA" id="ARBA00047630"/>
    </source>
</evidence>
<comment type="cofactor">
    <cofactor evidence="12">
        <name>pyridoxal 5'-phosphate</name>
        <dbReference type="ChEBI" id="CHEBI:597326"/>
    </cofactor>
    <text evidence="12">Binds 1 pyridoxal phosphate per subunit.</text>
</comment>
<organism evidence="15 16">
    <name type="scientific">Ferrimonas marina</name>
    <dbReference type="NCBI Taxonomy" id="299255"/>
    <lineage>
        <taxon>Bacteria</taxon>
        <taxon>Pseudomonadati</taxon>
        <taxon>Pseudomonadota</taxon>
        <taxon>Gammaproteobacteria</taxon>
        <taxon>Alteromonadales</taxon>
        <taxon>Ferrimonadaceae</taxon>
        <taxon>Ferrimonas</taxon>
    </lineage>
</organism>
<dbReference type="Proteomes" id="UP000184268">
    <property type="component" value="Unassembled WGS sequence"/>
</dbReference>
<dbReference type="InterPro" id="IPR015422">
    <property type="entry name" value="PyrdxlP-dep_Trfase_small"/>
</dbReference>
<dbReference type="InterPro" id="IPR015424">
    <property type="entry name" value="PyrdxlP-dep_Trfase"/>
</dbReference>
<dbReference type="Gene3D" id="3.90.1150.10">
    <property type="entry name" value="Aspartate Aminotransferase, domain 1"/>
    <property type="match status" value="1"/>
</dbReference>
<dbReference type="STRING" id="299255.SAMN02745129_0956"/>
<keyword evidence="4 12" id="KW-0032">Aminotransferase</keyword>
<dbReference type="NCBIfam" id="NF003764">
    <property type="entry name" value="PRK05355.1"/>
    <property type="match status" value="1"/>
</dbReference>
<comment type="pathway">
    <text evidence="1 12">Cofactor biosynthesis; pyridoxine 5'-phosphate biosynthesis; pyridoxine 5'-phosphate from D-erythrose 4-phosphate: step 3/5.</text>
</comment>
<feature type="binding site" evidence="12">
    <location>
        <position position="41"/>
    </location>
    <ligand>
        <name>L-glutamate</name>
        <dbReference type="ChEBI" id="CHEBI:29985"/>
    </ligand>
</feature>
<comment type="catalytic activity">
    <reaction evidence="11 12 13">
        <text>O-phospho-L-serine + 2-oxoglutarate = 3-phosphooxypyruvate + L-glutamate</text>
        <dbReference type="Rhea" id="RHEA:14329"/>
        <dbReference type="ChEBI" id="CHEBI:16810"/>
        <dbReference type="ChEBI" id="CHEBI:18110"/>
        <dbReference type="ChEBI" id="CHEBI:29985"/>
        <dbReference type="ChEBI" id="CHEBI:57524"/>
        <dbReference type="EC" id="2.6.1.52"/>
    </reaction>
</comment>
<dbReference type="PIRSF" id="PIRSF000525">
    <property type="entry name" value="SerC"/>
    <property type="match status" value="1"/>
</dbReference>
<protein>
    <recommendedName>
        <fullName evidence="12">Phosphoserine aminotransferase</fullName>
        <ecNumber evidence="12">2.6.1.52</ecNumber>
    </recommendedName>
    <alternativeName>
        <fullName evidence="12">Phosphohydroxythreonine aminotransferase</fullName>
        <shortName evidence="12">PSAT</shortName>
    </alternativeName>
</protein>
<evidence type="ECO:0000256" key="4">
    <source>
        <dbReference type="ARBA" id="ARBA00022576"/>
    </source>
</evidence>
<comment type="caution">
    <text evidence="12">Lacks conserved residue(s) required for the propagation of feature annotation.</text>
</comment>
<dbReference type="EC" id="2.6.1.52" evidence="12"/>
<dbReference type="Pfam" id="PF00266">
    <property type="entry name" value="Aminotran_5"/>
    <property type="match status" value="1"/>
</dbReference>
<dbReference type="UniPathway" id="UPA00244">
    <property type="reaction ID" value="UER00311"/>
</dbReference>
<comment type="subunit">
    <text evidence="12">Homodimer.</text>
</comment>
<dbReference type="EMBL" id="FQXG01000001">
    <property type="protein sequence ID" value="SHG86419.1"/>
    <property type="molecule type" value="Genomic_DNA"/>
</dbReference>
<feature type="binding site" evidence="12">
    <location>
        <position position="189"/>
    </location>
    <ligand>
        <name>pyridoxal 5'-phosphate</name>
        <dbReference type="ChEBI" id="CHEBI:597326"/>
    </ligand>
</feature>
<evidence type="ECO:0000256" key="6">
    <source>
        <dbReference type="ARBA" id="ARBA00022679"/>
    </source>
</evidence>
<feature type="binding site" evidence="12">
    <location>
        <position position="147"/>
    </location>
    <ligand>
        <name>pyridoxal 5'-phosphate</name>
        <dbReference type="ChEBI" id="CHEBI:597326"/>
    </ligand>
</feature>
<feature type="binding site" evidence="12">
    <location>
        <begin position="231"/>
        <end position="232"/>
    </location>
    <ligand>
        <name>pyridoxal 5'-phosphate</name>
        <dbReference type="ChEBI" id="CHEBI:597326"/>
    </ligand>
</feature>
<proteinExistence type="inferred from homology"/>
<accession>A0A1M5NB56</accession>
<evidence type="ECO:0000256" key="2">
    <source>
        <dbReference type="ARBA" id="ARBA00005099"/>
    </source>
</evidence>
<dbReference type="PANTHER" id="PTHR43247">
    <property type="entry name" value="PHOSPHOSERINE AMINOTRANSFERASE"/>
    <property type="match status" value="1"/>
</dbReference>
<feature type="binding site" evidence="12">
    <location>
        <position position="100"/>
    </location>
    <ligand>
        <name>pyridoxal 5'-phosphate</name>
        <dbReference type="ChEBI" id="CHEBI:597326"/>
    </ligand>
</feature>
<dbReference type="GO" id="GO:0008615">
    <property type="term" value="P:pyridoxine biosynthetic process"/>
    <property type="evidence" value="ECO:0007669"/>
    <property type="project" value="UniProtKB-UniRule"/>
</dbReference>
<comment type="subcellular location">
    <subcellularLocation>
        <location evidence="12">Cytoplasm</location>
    </subcellularLocation>
</comment>
<dbReference type="InterPro" id="IPR015421">
    <property type="entry name" value="PyrdxlP-dep_Trfase_major"/>
</dbReference>
<keyword evidence="5 12" id="KW-0028">Amino-acid biosynthesis</keyword>
<dbReference type="FunFam" id="3.40.640.10:FF:000010">
    <property type="entry name" value="Phosphoserine aminotransferase"/>
    <property type="match status" value="1"/>
</dbReference>
<dbReference type="InterPro" id="IPR000192">
    <property type="entry name" value="Aminotrans_V_dom"/>
</dbReference>
<comment type="function">
    <text evidence="12">Catalyzes the reversible conversion of 3-phosphohydroxypyruvate to phosphoserine and of 3-hydroxy-2-oxo-4-phosphonooxybutanoate to phosphohydroxythreonine.</text>
</comment>
<evidence type="ECO:0000256" key="8">
    <source>
        <dbReference type="ARBA" id="ARBA00023096"/>
    </source>
</evidence>
<evidence type="ECO:0000256" key="12">
    <source>
        <dbReference type="HAMAP-Rule" id="MF_00160"/>
    </source>
</evidence>
<dbReference type="UniPathway" id="UPA00135">
    <property type="reaction ID" value="UER00197"/>
</dbReference>
<keyword evidence="16" id="KW-1185">Reference proteome</keyword>
<keyword evidence="9 12" id="KW-0718">Serine biosynthesis</keyword>
<keyword evidence="8 12" id="KW-0664">Pyridoxine biosynthesis</keyword>
<dbReference type="GO" id="GO:0004648">
    <property type="term" value="F:O-phospho-L-serine:2-oxoglutarate aminotransferase activity"/>
    <property type="evidence" value="ECO:0007669"/>
    <property type="project" value="UniProtKB-UniRule"/>
</dbReference>
<evidence type="ECO:0000256" key="1">
    <source>
        <dbReference type="ARBA" id="ARBA00004915"/>
    </source>
</evidence>
<dbReference type="GO" id="GO:0006564">
    <property type="term" value="P:L-serine biosynthetic process"/>
    <property type="evidence" value="ECO:0007669"/>
    <property type="project" value="UniProtKB-UniRule"/>
</dbReference>
<dbReference type="HAMAP" id="MF_00160">
    <property type="entry name" value="SerC_aminotrans_5"/>
    <property type="match status" value="1"/>
</dbReference>
<feature type="modified residue" description="N6-(pyridoxal phosphate)lysine" evidence="12">
    <location>
        <position position="190"/>
    </location>
</feature>
<dbReference type="RefSeq" id="WP_067654512.1">
    <property type="nucleotide sequence ID" value="NZ_FQXG01000001.1"/>
</dbReference>
<dbReference type="PANTHER" id="PTHR43247:SF1">
    <property type="entry name" value="PHOSPHOSERINE AMINOTRANSFERASE"/>
    <property type="match status" value="1"/>
</dbReference>
<keyword evidence="12" id="KW-0963">Cytoplasm</keyword>
<gene>
    <name evidence="12" type="primary">serC</name>
    <name evidence="15" type="ORF">SAMN02745129_0956</name>
</gene>
<keyword evidence="7 12" id="KW-0663">Pyridoxal phosphate</keyword>
<evidence type="ECO:0000313" key="16">
    <source>
        <dbReference type="Proteomes" id="UP000184268"/>
    </source>
</evidence>
<evidence type="ECO:0000256" key="3">
    <source>
        <dbReference type="ARBA" id="ARBA00006904"/>
    </source>
</evidence>
<comment type="catalytic activity">
    <reaction evidence="10 12">
        <text>4-(phosphooxy)-L-threonine + 2-oxoglutarate = (R)-3-hydroxy-2-oxo-4-phosphooxybutanoate + L-glutamate</text>
        <dbReference type="Rhea" id="RHEA:16573"/>
        <dbReference type="ChEBI" id="CHEBI:16810"/>
        <dbReference type="ChEBI" id="CHEBI:29985"/>
        <dbReference type="ChEBI" id="CHEBI:58452"/>
        <dbReference type="ChEBI" id="CHEBI:58538"/>
        <dbReference type="EC" id="2.6.1.52"/>
    </reaction>
</comment>
<keyword evidence="6 12" id="KW-0808">Transferase</keyword>
<comment type="similarity">
    <text evidence="3 12">Belongs to the class-V pyridoxal-phosphate-dependent aminotransferase family. SerC subfamily.</text>
</comment>
<dbReference type="Gene3D" id="3.40.640.10">
    <property type="entry name" value="Type I PLP-dependent aspartate aminotransferase-like (Major domain)"/>
    <property type="match status" value="1"/>
</dbReference>
<feature type="binding site" evidence="12">
    <location>
        <begin position="75"/>
        <end position="76"/>
    </location>
    <ligand>
        <name>pyridoxal 5'-phosphate</name>
        <dbReference type="ChEBI" id="CHEBI:597326"/>
    </ligand>
</feature>
<dbReference type="GO" id="GO:0030170">
    <property type="term" value="F:pyridoxal phosphate binding"/>
    <property type="evidence" value="ECO:0007669"/>
    <property type="project" value="UniProtKB-UniRule"/>
</dbReference>
<evidence type="ECO:0000256" key="11">
    <source>
        <dbReference type="ARBA" id="ARBA00049007"/>
    </source>
</evidence>
<sequence length="354" mass="39192">MSIYNFCAGPAMLPAEVMAKAEAEFRNYQQLGVSVMELSHRCPEFMAVAEEAEQNLRDLMAIPDNYAVLFMHGGARGQFSAIPMNLLGQGKALYLLNGQWSDSAAKEAERYGQVETFDLRQGKGCFSLDGLGDTSDYRYVHYCPNETVDGVALYDIPEVDAPLVADLSSCILGRELDVSRFGLLYAGAQKNVGPAGLALVIVRRDLLDQARPETPSILNYQVAQKSDSMYNTPPTFAWYLSGEVFKWIKEQGGVAVMAERNRRKAQTLYDFIDASPFYQNNVAAAFRSEMNVTFQLVDEGLNQRFLKEAEAAGLRALEGHRIVGGMRASIYNAMPQQGVDALVAFMTRFAEAHQ</sequence>